<evidence type="ECO:0000313" key="2">
    <source>
        <dbReference type="EMBL" id="MFD1175778.1"/>
    </source>
</evidence>
<keyword evidence="1" id="KW-0175">Coiled coil</keyword>
<comment type="caution">
    <text evidence="2">The sequence shown here is derived from an EMBL/GenBank/DDBJ whole genome shotgun (WGS) entry which is preliminary data.</text>
</comment>
<dbReference type="Proteomes" id="UP001597262">
    <property type="component" value="Unassembled WGS sequence"/>
</dbReference>
<reference evidence="3" key="1">
    <citation type="journal article" date="2019" name="Int. J. Syst. Evol. Microbiol.">
        <title>The Global Catalogue of Microorganisms (GCM) 10K type strain sequencing project: providing services to taxonomists for standard genome sequencing and annotation.</title>
        <authorList>
            <consortium name="The Broad Institute Genomics Platform"/>
            <consortium name="The Broad Institute Genome Sequencing Center for Infectious Disease"/>
            <person name="Wu L."/>
            <person name="Ma J."/>
        </authorList>
    </citation>
    <scope>NUCLEOTIDE SEQUENCE [LARGE SCALE GENOMIC DNA]</scope>
    <source>
        <strain evidence="3">CCUG 59189</strain>
    </source>
</reference>
<dbReference type="EMBL" id="JBHTLM010000003">
    <property type="protein sequence ID" value="MFD1175778.1"/>
    <property type="molecule type" value="Genomic_DNA"/>
</dbReference>
<keyword evidence="3" id="KW-1185">Reference proteome</keyword>
<evidence type="ECO:0000313" key="3">
    <source>
        <dbReference type="Proteomes" id="UP001597262"/>
    </source>
</evidence>
<gene>
    <name evidence="2" type="ORF">ACFQ3W_05590</name>
</gene>
<dbReference type="RefSeq" id="WP_379317490.1">
    <property type="nucleotide sequence ID" value="NZ_JBHTLM010000003.1"/>
</dbReference>
<protein>
    <recommendedName>
        <fullName evidence="4">Rad50/SbcC-type AAA domain-containing protein</fullName>
    </recommendedName>
</protein>
<feature type="coiled-coil region" evidence="1">
    <location>
        <begin position="424"/>
        <end position="458"/>
    </location>
</feature>
<organism evidence="2 3">
    <name type="scientific">Paenibacillus puldeungensis</name>
    <dbReference type="NCBI Taxonomy" id="696536"/>
    <lineage>
        <taxon>Bacteria</taxon>
        <taxon>Bacillati</taxon>
        <taxon>Bacillota</taxon>
        <taxon>Bacilli</taxon>
        <taxon>Bacillales</taxon>
        <taxon>Paenibacillaceae</taxon>
        <taxon>Paenibacillus</taxon>
    </lineage>
</organism>
<accession>A0ABW3RTZ3</accession>
<feature type="coiled-coil region" evidence="1">
    <location>
        <begin position="277"/>
        <end position="364"/>
    </location>
</feature>
<name>A0ABW3RTZ3_9BACL</name>
<sequence>MLRINRLKIQIKTSNGTYGYDGTFTNGLNIIASEDNTSGKSSVIAAIYYCLGFEEIIGGKGEKVLTAVYKTAIEEGEDVWPVLESGAYLEIYNGKETVTIYRSATMEGRDNRLITVFHSRMNNIKNTDVLIEDMYVHMPNSAVYVKGFHTFLERFLHIELPLVPAADDGTRKLYLQLVFSAMFIEQKNGWSNIMSGMPFLGIRESKKRVLEFLLRLDTLENEKKKDSLRTRDSSIKFQWDFLIKELNTFVYREGCVPHGLPLSPQILSEEDLSNLIIKKQDAEIDEYIEELQEQYNKLSLLNPKVVDNFDHIQEELNATENSIEEFEREIYRNRGLLHSESSSIDKLSNNLEIIETDIRNNKDAARLRTLGSELDLATSKDTCPVCSQPIHDTLIPHSSHMQVMSIDENIRHLNAQKDMLEFAQEGHRRNKDKIRERIVQLENSLLTLRSVAKSLRNDLYSINENISESIIRKKLQLDAEMNSLYQLIEYFNTKKQKLRELSNDWKEYLKDKADLPKKKFSDLDEEKIKILRNHFIKNLTQFGYKSIPNLNQIDISMDSYLPVIEGFDMKFDSSASDNIRAIWSFVLSLLETSNEKSGNHPGTLIFDEPAQHSIVSSDVDKFFNHIIKLKNCQVIIGMTIRDSDTRQTINKLPSDSFNLIKVPYKAFKKFSTAIE</sequence>
<proteinExistence type="predicted"/>
<dbReference type="InterPro" id="IPR027417">
    <property type="entry name" value="P-loop_NTPase"/>
</dbReference>
<dbReference type="Gene3D" id="3.40.50.300">
    <property type="entry name" value="P-loop containing nucleotide triphosphate hydrolases"/>
    <property type="match status" value="1"/>
</dbReference>
<evidence type="ECO:0000256" key="1">
    <source>
        <dbReference type="SAM" id="Coils"/>
    </source>
</evidence>
<evidence type="ECO:0008006" key="4">
    <source>
        <dbReference type="Google" id="ProtNLM"/>
    </source>
</evidence>